<protein>
    <submittedName>
        <fullName evidence="1">Uncharacterized protein</fullName>
    </submittedName>
</protein>
<gene>
    <name evidence="1" type="ORF">HPB47_023944</name>
</gene>
<organism evidence="1 2">
    <name type="scientific">Ixodes persulcatus</name>
    <name type="common">Taiga tick</name>
    <dbReference type="NCBI Taxonomy" id="34615"/>
    <lineage>
        <taxon>Eukaryota</taxon>
        <taxon>Metazoa</taxon>
        <taxon>Ecdysozoa</taxon>
        <taxon>Arthropoda</taxon>
        <taxon>Chelicerata</taxon>
        <taxon>Arachnida</taxon>
        <taxon>Acari</taxon>
        <taxon>Parasitiformes</taxon>
        <taxon>Ixodida</taxon>
        <taxon>Ixodoidea</taxon>
        <taxon>Ixodidae</taxon>
        <taxon>Ixodinae</taxon>
        <taxon>Ixodes</taxon>
    </lineage>
</organism>
<dbReference type="Proteomes" id="UP000805193">
    <property type="component" value="Unassembled WGS sequence"/>
</dbReference>
<evidence type="ECO:0000313" key="1">
    <source>
        <dbReference type="EMBL" id="KAG0429117.1"/>
    </source>
</evidence>
<dbReference type="EMBL" id="JABSTQ010009444">
    <property type="protein sequence ID" value="KAG0429117.1"/>
    <property type="molecule type" value="Genomic_DNA"/>
</dbReference>
<evidence type="ECO:0000313" key="2">
    <source>
        <dbReference type="Proteomes" id="UP000805193"/>
    </source>
</evidence>
<name>A0AC60Q5W7_IXOPE</name>
<sequence>MRQRVLELCHDGSGHMELTRTLAKVECRYWWPRMSPTVSRYFESCHTYQLNNRPTTKSVGRPFSIIAMNHVSMCSAESSKHTLNVIDLAIWCIIPANQTRKRKLAALTWLTMLPKPFPLARTVSPPPSQVSPLRIPR</sequence>
<reference evidence="1 2" key="1">
    <citation type="journal article" date="2020" name="Cell">
        <title>Large-Scale Comparative Analyses of Tick Genomes Elucidate Their Genetic Diversity and Vector Capacities.</title>
        <authorList>
            <consortium name="Tick Genome and Microbiome Consortium (TIGMIC)"/>
            <person name="Jia N."/>
            <person name="Wang J."/>
            <person name="Shi W."/>
            <person name="Du L."/>
            <person name="Sun Y."/>
            <person name="Zhan W."/>
            <person name="Jiang J.F."/>
            <person name="Wang Q."/>
            <person name="Zhang B."/>
            <person name="Ji P."/>
            <person name="Bell-Sakyi L."/>
            <person name="Cui X.M."/>
            <person name="Yuan T.T."/>
            <person name="Jiang B.G."/>
            <person name="Yang W.F."/>
            <person name="Lam T.T."/>
            <person name="Chang Q.C."/>
            <person name="Ding S.J."/>
            <person name="Wang X.J."/>
            <person name="Zhu J.G."/>
            <person name="Ruan X.D."/>
            <person name="Zhao L."/>
            <person name="Wei J.T."/>
            <person name="Ye R.Z."/>
            <person name="Que T.C."/>
            <person name="Du C.H."/>
            <person name="Zhou Y.H."/>
            <person name="Cheng J.X."/>
            <person name="Dai P.F."/>
            <person name="Guo W.B."/>
            <person name="Han X.H."/>
            <person name="Huang E.J."/>
            <person name="Li L.F."/>
            <person name="Wei W."/>
            <person name="Gao Y.C."/>
            <person name="Liu J.Z."/>
            <person name="Shao H.Z."/>
            <person name="Wang X."/>
            <person name="Wang C.C."/>
            <person name="Yang T.C."/>
            <person name="Huo Q.B."/>
            <person name="Li W."/>
            <person name="Chen H.Y."/>
            <person name="Chen S.E."/>
            <person name="Zhou L.G."/>
            <person name="Ni X.B."/>
            <person name="Tian J.H."/>
            <person name="Sheng Y."/>
            <person name="Liu T."/>
            <person name="Pan Y.S."/>
            <person name="Xia L.Y."/>
            <person name="Li J."/>
            <person name="Zhao F."/>
            <person name="Cao W.C."/>
        </authorList>
    </citation>
    <scope>NUCLEOTIDE SEQUENCE [LARGE SCALE GENOMIC DNA]</scope>
    <source>
        <strain evidence="1">Iper-2018</strain>
    </source>
</reference>
<proteinExistence type="predicted"/>
<comment type="caution">
    <text evidence="1">The sequence shown here is derived from an EMBL/GenBank/DDBJ whole genome shotgun (WGS) entry which is preliminary data.</text>
</comment>
<keyword evidence="2" id="KW-1185">Reference proteome</keyword>
<accession>A0AC60Q5W7</accession>